<keyword evidence="1" id="KW-0812">Transmembrane</keyword>
<sequence>MSGGCTVQPGAQFTQVRRSARCTIRQVHRSDRIRCKDYNAYFQQLHTILGTIIGSLVISQIVAGYCRPSVSAVSRKAWNLLHTFTGYIIYIGFSANAFIGVQLQKIGLTEYYGRLPVYILIVGLSVTIIMFICCEWIVHSEKFLARDPDRIERFYNPAEEQSDEIPEQNIPKTPMILILFNLITGIMVVLSLTIMVVKASRLKGFNL</sequence>
<evidence type="ECO:0000256" key="1">
    <source>
        <dbReference type="SAM" id="Phobius"/>
    </source>
</evidence>
<reference evidence="3" key="1">
    <citation type="submission" date="2016-11" db="UniProtKB">
        <authorList>
            <consortium name="WormBaseParasite"/>
        </authorList>
    </citation>
    <scope>IDENTIFICATION</scope>
</reference>
<evidence type="ECO:0000313" key="2">
    <source>
        <dbReference type="Proteomes" id="UP000095284"/>
    </source>
</evidence>
<organism evidence="2 3">
    <name type="scientific">Bursaphelenchus xylophilus</name>
    <name type="common">Pinewood nematode worm</name>
    <name type="synonym">Aphelenchoides xylophilus</name>
    <dbReference type="NCBI Taxonomy" id="6326"/>
    <lineage>
        <taxon>Eukaryota</taxon>
        <taxon>Metazoa</taxon>
        <taxon>Ecdysozoa</taxon>
        <taxon>Nematoda</taxon>
        <taxon>Chromadorea</taxon>
        <taxon>Rhabditida</taxon>
        <taxon>Tylenchina</taxon>
        <taxon>Tylenchomorpha</taxon>
        <taxon>Aphelenchoidea</taxon>
        <taxon>Aphelenchoididae</taxon>
        <taxon>Bursaphelenchus</taxon>
    </lineage>
</organism>
<feature type="transmembrane region" description="Helical" evidence="1">
    <location>
        <begin position="176"/>
        <end position="197"/>
    </location>
</feature>
<accession>A0A1I7SSJ6</accession>
<feature type="transmembrane region" description="Helical" evidence="1">
    <location>
        <begin position="84"/>
        <end position="103"/>
    </location>
</feature>
<dbReference type="AlphaFoldDB" id="A0A1I7SSJ6"/>
<name>A0A1I7SSJ6_BURXY</name>
<dbReference type="Gene3D" id="1.20.120.1770">
    <property type="match status" value="1"/>
</dbReference>
<protein>
    <submittedName>
        <fullName evidence="3">Cytochrome b561 domain-containing protein</fullName>
    </submittedName>
</protein>
<dbReference type="WBParaSite" id="BXY_1601300.1">
    <property type="protein sequence ID" value="BXY_1601300.1"/>
    <property type="gene ID" value="BXY_1601300"/>
</dbReference>
<keyword evidence="1" id="KW-0472">Membrane</keyword>
<evidence type="ECO:0000313" key="3">
    <source>
        <dbReference type="WBParaSite" id="BXY_1601300.1"/>
    </source>
</evidence>
<feature type="transmembrane region" description="Helical" evidence="1">
    <location>
        <begin position="45"/>
        <end position="64"/>
    </location>
</feature>
<proteinExistence type="predicted"/>
<keyword evidence="1" id="KW-1133">Transmembrane helix</keyword>
<dbReference type="Proteomes" id="UP000095284">
    <property type="component" value="Unplaced"/>
</dbReference>
<feature type="transmembrane region" description="Helical" evidence="1">
    <location>
        <begin position="115"/>
        <end position="138"/>
    </location>
</feature>